<keyword evidence="3" id="KW-1185">Reference proteome</keyword>
<sequence>MAMSTLSLIEYPRRVLFHYDSQLNRHLPSTQEFKKSQGGWLAPVPHDASIVISSNPRYRGTPSEAITRWASLHPMNSHFIFVTHLTVSNYGNFTTADLLAVLDAMPRLEELELCQVNILDPTGTLLVVRPAHTPVRSLKRLALEACNITEGLSDAYYDLLFRFLSLFARIERLRLLATLFRPEHLFYQPNFHPGPSLRLPTVVHLEAEGFFASVLREFCRQGDPVAGLVSLHLSRCFAEWENLYWVAGVVRAVAPTLQHLAFRPNLTASSYGCTELKELEFGLYAHGQPGYTSAYDTATTLFCCVLEALPPARLHHLAFVLDLDLDLDPGEEVSADVVPWAALDAQMNRVCVNYAWPLQVRIDRYDPDANPEARNLSLNVGRPPARRRPRTDYSDQRFWVTRLPTMRHRMAEVHDRVRSERLSVGQYAAPVGIDGQRIAMPGLRSLFDQ</sequence>
<evidence type="ECO:0000313" key="3">
    <source>
        <dbReference type="Proteomes" id="UP000230002"/>
    </source>
</evidence>
<gene>
    <name evidence="2" type="ORF">GSI_12369</name>
</gene>
<feature type="region of interest" description="Disordered" evidence="1">
    <location>
        <begin position="372"/>
        <end position="391"/>
    </location>
</feature>
<dbReference type="Proteomes" id="UP000230002">
    <property type="component" value="Unassembled WGS sequence"/>
</dbReference>
<protein>
    <submittedName>
        <fullName evidence="2">Uncharacterized protein</fullName>
    </submittedName>
</protein>
<evidence type="ECO:0000313" key="2">
    <source>
        <dbReference type="EMBL" id="PIL25561.1"/>
    </source>
</evidence>
<evidence type="ECO:0000256" key="1">
    <source>
        <dbReference type="SAM" id="MobiDB-lite"/>
    </source>
</evidence>
<dbReference type="SUPFAM" id="SSF52047">
    <property type="entry name" value="RNI-like"/>
    <property type="match status" value="1"/>
</dbReference>
<dbReference type="EMBL" id="AYKW01000046">
    <property type="protein sequence ID" value="PIL25561.1"/>
    <property type="molecule type" value="Genomic_DNA"/>
</dbReference>
<dbReference type="OrthoDB" id="2762455at2759"/>
<dbReference type="Gene3D" id="3.80.10.10">
    <property type="entry name" value="Ribonuclease Inhibitor"/>
    <property type="match status" value="1"/>
</dbReference>
<dbReference type="InterPro" id="IPR032675">
    <property type="entry name" value="LRR_dom_sf"/>
</dbReference>
<accession>A0A2G8RVM0</accession>
<name>A0A2G8RVM0_9APHY</name>
<organism evidence="2 3">
    <name type="scientific">Ganoderma sinense ZZ0214-1</name>
    <dbReference type="NCBI Taxonomy" id="1077348"/>
    <lineage>
        <taxon>Eukaryota</taxon>
        <taxon>Fungi</taxon>
        <taxon>Dikarya</taxon>
        <taxon>Basidiomycota</taxon>
        <taxon>Agaricomycotina</taxon>
        <taxon>Agaricomycetes</taxon>
        <taxon>Polyporales</taxon>
        <taxon>Polyporaceae</taxon>
        <taxon>Ganoderma</taxon>
    </lineage>
</organism>
<proteinExistence type="predicted"/>
<comment type="caution">
    <text evidence="2">The sequence shown here is derived from an EMBL/GenBank/DDBJ whole genome shotgun (WGS) entry which is preliminary data.</text>
</comment>
<dbReference type="AlphaFoldDB" id="A0A2G8RVM0"/>
<reference evidence="2 3" key="1">
    <citation type="journal article" date="2015" name="Sci. Rep.">
        <title>Chromosome-level genome map provides insights into diverse defense mechanisms in the medicinal fungus Ganoderma sinense.</title>
        <authorList>
            <person name="Zhu Y."/>
            <person name="Xu J."/>
            <person name="Sun C."/>
            <person name="Zhou S."/>
            <person name="Xu H."/>
            <person name="Nelson D.R."/>
            <person name="Qian J."/>
            <person name="Song J."/>
            <person name="Luo H."/>
            <person name="Xiang L."/>
            <person name="Li Y."/>
            <person name="Xu Z."/>
            <person name="Ji A."/>
            <person name="Wang L."/>
            <person name="Lu S."/>
            <person name="Hayward A."/>
            <person name="Sun W."/>
            <person name="Li X."/>
            <person name="Schwartz D.C."/>
            <person name="Wang Y."/>
            <person name="Chen S."/>
        </authorList>
    </citation>
    <scope>NUCLEOTIDE SEQUENCE [LARGE SCALE GENOMIC DNA]</scope>
    <source>
        <strain evidence="2 3">ZZ0214-1</strain>
    </source>
</reference>